<dbReference type="RefSeq" id="WP_151001157.1">
    <property type="nucleotide sequence ID" value="NZ_BPQY01000003.1"/>
</dbReference>
<accession>A0A6L3SWP6</accession>
<evidence type="ECO:0000313" key="1">
    <source>
        <dbReference type="EMBL" id="KAB1078217.1"/>
    </source>
</evidence>
<protein>
    <submittedName>
        <fullName evidence="1">Uncharacterized protein</fullName>
    </submittedName>
</protein>
<dbReference type="AlphaFoldDB" id="A0A6L3SWP6"/>
<dbReference type="EMBL" id="VZZK01000015">
    <property type="protein sequence ID" value="KAB1078217.1"/>
    <property type="molecule type" value="Genomic_DNA"/>
</dbReference>
<organism evidence="1 2">
    <name type="scientific">Methylobacterium soli</name>
    <dbReference type="NCBI Taxonomy" id="553447"/>
    <lineage>
        <taxon>Bacteria</taxon>
        <taxon>Pseudomonadati</taxon>
        <taxon>Pseudomonadota</taxon>
        <taxon>Alphaproteobacteria</taxon>
        <taxon>Hyphomicrobiales</taxon>
        <taxon>Methylobacteriaceae</taxon>
        <taxon>Methylobacterium</taxon>
    </lineage>
</organism>
<proteinExistence type="predicted"/>
<comment type="caution">
    <text evidence="1">The sequence shown here is derived from an EMBL/GenBank/DDBJ whole genome shotgun (WGS) entry which is preliminary data.</text>
</comment>
<dbReference type="Proteomes" id="UP000474159">
    <property type="component" value="Unassembled WGS sequence"/>
</dbReference>
<sequence length="82" mass="9023">MAGHEYPPQIRKALAECADGARISTIKAEEYLRLATGETDDSVYEACRSMHRFYSAMHAFFLEEQTQIVSALDPRASVGAAA</sequence>
<name>A0A6L3SWP6_9HYPH</name>
<gene>
    <name evidence="1" type="ORF">F6X53_15800</name>
</gene>
<evidence type="ECO:0000313" key="2">
    <source>
        <dbReference type="Proteomes" id="UP000474159"/>
    </source>
</evidence>
<keyword evidence="2" id="KW-1185">Reference proteome</keyword>
<reference evidence="1 2" key="1">
    <citation type="submission" date="2019-09" db="EMBL/GenBank/DDBJ databases">
        <title>YIM 48816 draft genome.</title>
        <authorList>
            <person name="Jiang L."/>
        </authorList>
    </citation>
    <scope>NUCLEOTIDE SEQUENCE [LARGE SCALE GENOMIC DNA]</scope>
    <source>
        <strain evidence="1 2">YIM 48816</strain>
    </source>
</reference>
<dbReference type="OrthoDB" id="8003349at2"/>